<proteinExistence type="predicted"/>
<dbReference type="PANTHER" id="PTHR34309">
    <property type="entry name" value="SLR1406 PROTEIN"/>
    <property type="match status" value="1"/>
</dbReference>
<dbReference type="InterPro" id="IPR005624">
    <property type="entry name" value="PduO/GlcC-like"/>
</dbReference>
<dbReference type="Gene3D" id="3.30.450.150">
    <property type="entry name" value="Haem-degrading domain"/>
    <property type="match status" value="1"/>
</dbReference>
<dbReference type="InterPro" id="IPR038084">
    <property type="entry name" value="PduO/GlcC-like_sf"/>
</dbReference>
<dbReference type="PANTHER" id="PTHR34309:SF1">
    <property type="entry name" value="PROTEIN GLCG"/>
    <property type="match status" value="1"/>
</dbReference>
<organism evidence="1 2">
    <name type="scientific">Sphingoaurantiacus capsulatus</name>
    <dbReference type="NCBI Taxonomy" id="1771310"/>
    <lineage>
        <taxon>Bacteria</taxon>
        <taxon>Pseudomonadati</taxon>
        <taxon>Pseudomonadota</taxon>
        <taxon>Alphaproteobacteria</taxon>
        <taxon>Sphingomonadales</taxon>
        <taxon>Sphingosinicellaceae</taxon>
        <taxon>Sphingoaurantiacus</taxon>
    </lineage>
</organism>
<protein>
    <submittedName>
        <fullName evidence="1">Heme-binding protein</fullName>
    </submittedName>
</protein>
<keyword evidence="2" id="KW-1185">Reference proteome</keyword>
<dbReference type="SUPFAM" id="SSF143744">
    <property type="entry name" value="GlcG-like"/>
    <property type="match status" value="1"/>
</dbReference>
<evidence type="ECO:0000313" key="1">
    <source>
        <dbReference type="EMBL" id="MFC3711244.1"/>
    </source>
</evidence>
<sequence>MSITQPQADLAIAAARRAADAIGVPMNIAVLDDGANLKAFARMDGALLGSADIALGKAKTAALFGFNTEVIGEFCKPGGTSPGLENTNGGLVVFAGGIPVHGPDGRVIGAIGISGGAVAQDFEVAQAAVAAVEAQTGGAR</sequence>
<evidence type="ECO:0000313" key="2">
    <source>
        <dbReference type="Proteomes" id="UP001595615"/>
    </source>
</evidence>
<dbReference type="EMBL" id="JBHRXV010000001">
    <property type="protein sequence ID" value="MFC3711244.1"/>
    <property type="molecule type" value="Genomic_DNA"/>
</dbReference>
<comment type="caution">
    <text evidence="1">The sequence shown here is derived from an EMBL/GenBank/DDBJ whole genome shotgun (WGS) entry which is preliminary data.</text>
</comment>
<dbReference type="RefSeq" id="WP_380855779.1">
    <property type="nucleotide sequence ID" value="NZ_JBHRXV010000001.1"/>
</dbReference>
<gene>
    <name evidence="1" type="ORF">ACFOMD_01590</name>
</gene>
<reference evidence="2" key="1">
    <citation type="journal article" date="2019" name="Int. J. Syst. Evol. Microbiol.">
        <title>The Global Catalogue of Microorganisms (GCM) 10K type strain sequencing project: providing services to taxonomists for standard genome sequencing and annotation.</title>
        <authorList>
            <consortium name="The Broad Institute Genomics Platform"/>
            <consortium name="The Broad Institute Genome Sequencing Center for Infectious Disease"/>
            <person name="Wu L."/>
            <person name="Ma J."/>
        </authorList>
    </citation>
    <scope>NUCLEOTIDE SEQUENCE [LARGE SCALE GENOMIC DNA]</scope>
    <source>
        <strain evidence="2">KCTC 42644</strain>
    </source>
</reference>
<dbReference type="Proteomes" id="UP001595615">
    <property type="component" value="Unassembled WGS sequence"/>
</dbReference>
<dbReference type="InterPro" id="IPR052517">
    <property type="entry name" value="GlcG_carb_metab_protein"/>
</dbReference>
<name>A0ABV7X568_9SPHN</name>
<accession>A0ABV7X568</accession>
<dbReference type="Pfam" id="PF03928">
    <property type="entry name" value="HbpS-like"/>
    <property type="match status" value="1"/>
</dbReference>